<dbReference type="GO" id="GO:0070740">
    <property type="term" value="F:tubulin-glutamic acid ligase activity"/>
    <property type="evidence" value="ECO:0007669"/>
    <property type="project" value="TreeGrafter"/>
</dbReference>
<keyword evidence="3" id="KW-0547">Nucleotide-binding</keyword>
<keyword evidence="9" id="KW-1185">Reference proteome</keyword>
<keyword evidence="4" id="KW-0067">ATP-binding</keyword>
<dbReference type="GO" id="GO:0000226">
    <property type="term" value="P:microtubule cytoskeleton organization"/>
    <property type="evidence" value="ECO:0007669"/>
    <property type="project" value="TreeGrafter"/>
</dbReference>
<accession>A0AAV2PY83</accession>
<feature type="region of interest" description="Disordered" evidence="7">
    <location>
        <begin position="662"/>
        <end position="694"/>
    </location>
</feature>
<organism evidence="8 9">
    <name type="scientific">Meganyctiphanes norvegica</name>
    <name type="common">Northern krill</name>
    <name type="synonym">Thysanopoda norvegica</name>
    <dbReference type="NCBI Taxonomy" id="48144"/>
    <lineage>
        <taxon>Eukaryota</taxon>
        <taxon>Metazoa</taxon>
        <taxon>Ecdysozoa</taxon>
        <taxon>Arthropoda</taxon>
        <taxon>Crustacea</taxon>
        <taxon>Multicrustacea</taxon>
        <taxon>Malacostraca</taxon>
        <taxon>Eumalacostraca</taxon>
        <taxon>Eucarida</taxon>
        <taxon>Euphausiacea</taxon>
        <taxon>Euphausiidae</taxon>
        <taxon>Meganyctiphanes</taxon>
    </lineage>
</organism>
<feature type="compositionally biased region" description="Polar residues" evidence="7">
    <location>
        <begin position="671"/>
        <end position="694"/>
    </location>
</feature>
<dbReference type="EMBL" id="CAXKWB010002297">
    <property type="protein sequence ID" value="CAL4066545.1"/>
    <property type="molecule type" value="Genomic_DNA"/>
</dbReference>
<sequence>MSETSKVTELEPYITRKSEKKKSATIFFNHAYVNFEIDQLLDYSNRMTKFPKYQQNKICLMITAAAATFNNLLLNLKWADIFGTEHDDTRSYEFETLESLRGRPPLSSLTQDNQTEDLPKVYIENSIHSYDFLPFKISFILPRDYKDFCDAHAESPSTWIIKPIDSAQGRGIYVADQVDQVSPEDIQLVSRYLDSPLLINGYKFDLRLYAVVTSLNPLVIYLYEDGLVRLAAEKYQTGEELWNPCIHLTNYSINKFNSNYVQNEEAGKDNHGNKWSLSAFLRHLKTQNVDTVTLMRNLENVVTRTILAASGNMKVASERLLKHPNTCFELFGFDILIDKELKPWVLEVNLSPSLNINQPIDLKIKSALVADLFSLVGMKICDSNSTDKDQSYCKRKYSHYLSTTNYICNSPSCNKECVAEELRVLHQVCDEYKRRGGWNRIFPTEDSWNLYNGILEYETPLNLVLHKHLYPQVPRSIRVRHDSPCRTESALTLGATAFLQRMSCYERPLDCGLDDGVDNNNNKRNTIIQEKQTDSEELLENKVNALTATGDNQLMSKYRARIAFLAYLQKIQRNLMNGMDKEESVEMVARFLQASGKMLQKHFTIHIPYKGIPIKARATILSRQLGDFMNQFNKETFVMMDEDLNSTKPPQICQSSIESLKSLPEGPSIIPSKTNKPFESSSLHQKIAKNSCQA</sequence>
<dbReference type="AlphaFoldDB" id="A0AAV2PY83"/>
<evidence type="ECO:0000256" key="2">
    <source>
        <dbReference type="ARBA" id="ARBA00022598"/>
    </source>
</evidence>
<dbReference type="Proteomes" id="UP001497623">
    <property type="component" value="Unassembled WGS sequence"/>
</dbReference>
<dbReference type="SUPFAM" id="SSF56059">
    <property type="entry name" value="Glutathione synthetase ATP-binding domain-like"/>
    <property type="match status" value="1"/>
</dbReference>
<evidence type="ECO:0000256" key="3">
    <source>
        <dbReference type="ARBA" id="ARBA00022741"/>
    </source>
</evidence>
<comment type="similarity">
    <text evidence="1">Belongs to the tubulin--tyrosine ligase family.</text>
</comment>
<proteinExistence type="inferred from homology"/>
<dbReference type="PANTHER" id="PTHR12241">
    <property type="entry name" value="TUBULIN POLYGLUTAMYLASE"/>
    <property type="match status" value="1"/>
</dbReference>
<comment type="caution">
    <text evidence="8">The sequence shown here is derived from an EMBL/GenBank/DDBJ whole genome shotgun (WGS) entry which is preliminary data.</text>
</comment>
<name>A0AAV2PY83_MEGNR</name>
<reference evidence="8 9" key="1">
    <citation type="submission" date="2024-05" db="EMBL/GenBank/DDBJ databases">
        <authorList>
            <person name="Wallberg A."/>
        </authorList>
    </citation>
    <scope>NUCLEOTIDE SEQUENCE [LARGE SCALE GENOMIC DNA]</scope>
</reference>
<dbReference type="InterPro" id="IPR004344">
    <property type="entry name" value="TTL/TTLL_fam"/>
</dbReference>
<evidence type="ECO:0000256" key="7">
    <source>
        <dbReference type="SAM" id="MobiDB-lite"/>
    </source>
</evidence>
<keyword evidence="2" id="KW-0436">Ligase</keyword>
<evidence type="ECO:0000256" key="5">
    <source>
        <dbReference type="ARBA" id="ARBA00041448"/>
    </source>
</evidence>
<dbReference type="Gene3D" id="3.30.470.20">
    <property type="entry name" value="ATP-grasp fold, B domain"/>
    <property type="match status" value="1"/>
</dbReference>
<dbReference type="GO" id="GO:0015631">
    <property type="term" value="F:tubulin binding"/>
    <property type="evidence" value="ECO:0007669"/>
    <property type="project" value="TreeGrafter"/>
</dbReference>
<protein>
    <recommendedName>
        <fullName evidence="5">Tubulin--tyrosine ligase-like protein 5</fullName>
    </recommendedName>
</protein>
<evidence type="ECO:0000313" key="8">
    <source>
        <dbReference type="EMBL" id="CAL4066545.1"/>
    </source>
</evidence>
<dbReference type="PANTHER" id="PTHR12241:SF145">
    <property type="entry name" value="TUBULIN POLYGLUTAMYLASE TTLL5"/>
    <property type="match status" value="1"/>
</dbReference>
<comment type="catalytic activity">
    <reaction evidence="6">
        <text>L-glutamyl-[protein] + L-glutamate + ATP = gamma-L-glutamyl-L-glutamyl-[protein] + ADP + phosphate + H(+)</text>
        <dbReference type="Rhea" id="RHEA:60144"/>
        <dbReference type="Rhea" id="RHEA-COMP:10208"/>
        <dbReference type="Rhea" id="RHEA-COMP:15517"/>
        <dbReference type="ChEBI" id="CHEBI:15378"/>
        <dbReference type="ChEBI" id="CHEBI:29973"/>
        <dbReference type="ChEBI" id="CHEBI:29985"/>
        <dbReference type="ChEBI" id="CHEBI:30616"/>
        <dbReference type="ChEBI" id="CHEBI:43474"/>
        <dbReference type="ChEBI" id="CHEBI:143622"/>
        <dbReference type="ChEBI" id="CHEBI:456216"/>
    </reaction>
    <physiologicalReaction direction="left-to-right" evidence="6">
        <dbReference type="Rhea" id="RHEA:60145"/>
    </physiologicalReaction>
</comment>
<dbReference type="Pfam" id="PF03133">
    <property type="entry name" value="TTL"/>
    <property type="match status" value="1"/>
</dbReference>
<evidence type="ECO:0000256" key="1">
    <source>
        <dbReference type="ARBA" id="ARBA00006820"/>
    </source>
</evidence>
<dbReference type="PROSITE" id="PS51221">
    <property type="entry name" value="TTL"/>
    <property type="match status" value="1"/>
</dbReference>
<feature type="non-terminal residue" evidence="8">
    <location>
        <position position="694"/>
    </location>
</feature>
<dbReference type="GO" id="GO:0005524">
    <property type="term" value="F:ATP binding"/>
    <property type="evidence" value="ECO:0007669"/>
    <property type="project" value="UniProtKB-KW"/>
</dbReference>
<gene>
    <name evidence="8" type="ORF">MNOR_LOCUS5792</name>
</gene>
<evidence type="ECO:0000256" key="6">
    <source>
        <dbReference type="ARBA" id="ARBA00049274"/>
    </source>
</evidence>
<evidence type="ECO:0000256" key="4">
    <source>
        <dbReference type="ARBA" id="ARBA00022840"/>
    </source>
</evidence>
<evidence type="ECO:0000313" key="9">
    <source>
        <dbReference type="Proteomes" id="UP001497623"/>
    </source>
</evidence>
<dbReference type="GO" id="GO:0036064">
    <property type="term" value="C:ciliary basal body"/>
    <property type="evidence" value="ECO:0007669"/>
    <property type="project" value="TreeGrafter"/>
</dbReference>